<reference evidence="1 2" key="1">
    <citation type="submission" date="2020-08" db="EMBL/GenBank/DDBJ databases">
        <title>Genomic Encyclopedia of Archaeal and Bacterial Type Strains, Phase II (KMG-II): from individual species to whole genera.</title>
        <authorList>
            <person name="Goeker M."/>
        </authorList>
    </citation>
    <scope>NUCLEOTIDE SEQUENCE [LARGE SCALE GENOMIC DNA]</scope>
    <source>
        <strain evidence="1 2">DSM 43850</strain>
    </source>
</reference>
<dbReference type="EMBL" id="JACJID010000005">
    <property type="protein sequence ID" value="MBA8929532.1"/>
    <property type="molecule type" value="Genomic_DNA"/>
</dbReference>
<name>A0ABR6BRJ2_9PSEU</name>
<proteinExistence type="predicted"/>
<comment type="caution">
    <text evidence="1">The sequence shown here is derived from an EMBL/GenBank/DDBJ whole genome shotgun (WGS) entry which is preliminary data.</text>
</comment>
<gene>
    <name evidence="1" type="ORF">BC739_006750</name>
</gene>
<evidence type="ECO:0000313" key="2">
    <source>
        <dbReference type="Proteomes" id="UP000517916"/>
    </source>
</evidence>
<accession>A0ABR6BRJ2</accession>
<keyword evidence="2" id="KW-1185">Reference proteome</keyword>
<protein>
    <submittedName>
        <fullName evidence="1">Uncharacterized protein</fullName>
    </submittedName>
</protein>
<organism evidence="1 2">
    <name type="scientific">Kutzneria viridogrisea</name>
    <dbReference type="NCBI Taxonomy" id="47990"/>
    <lineage>
        <taxon>Bacteria</taxon>
        <taxon>Bacillati</taxon>
        <taxon>Actinomycetota</taxon>
        <taxon>Actinomycetes</taxon>
        <taxon>Pseudonocardiales</taxon>
        <taxon>Pseudonocardiaceae</taxon>
        <taxon>Kutzneria</taxon>
    </lineage>
</organism>
<evidence type="ECO:0000313" key="1">
    <source>
        <dbReference type="EMBL" id="MBA8929532.1"/>
    </source>
</evidence>
<dbReference type="Proteomes" id="UP000517916">
    <property type="component" value="Unassembled WGS sequence"/>
</dbReference>
<sequence length="60" mass="6821">MDQTVRGHLHAWLRTRDGQWLGYVSYLMMGPTGVGALRMQHTVPADAVYPRRPGDRTSPR</sequence>